<dbReference type="FunFam" id="1.10.3210.10:FF:000018">
    <property type="entry name" value="Two-component system response regulator"/>
    <property type="match status" value="1"/>
</dbReference>
<dbReference type="Proteomes" id="UP000826616">
    <property type="component" value="Chromosome"/>
</dbReference>
<keyword evidence="1" id="KW-0378">Hydrolase</keyword>
<reference evidence="7 8" key="1">
    <citation type="submission" date="2016-10" db="EMBL/GenBank/DDBJ databases">
        <authorList>
            <person name="de Groot N.N."/>
        </authorList>
    </citation>
    <scope>NUCLEOTIDE SEQUENCE [LARGE SCALE GENOMIC DNA]</scope>
    <source>
        <strain evidence="7 8">L 420-91</strain>
    </source>
</reference>
<proteinExistence type="predicted"/>
<dbReference type="Gene3D" id="1.10.3210.10">
    <property type="entry name" value="Hypothetical protein af1432"/>
    <property type="match status" value="1"/>
</dbReference>
<dbReference type="CDD" id="cd00077">
    <property type="entry name" value="HDc"/>
    <property type="match status" value="1"/>
</dbReference>
<protein>
    <submittedName>
        <fullName evidence="6 7">Response regulator</fullName>
    </submittedName>
</protein>
<sequence>MGFFPFATDNIKEKMWIETFSVLIVDDEECHLDIIEQFLSERNYRVFSACTGTEALCILENEDIDLVLLDIAMSSMDGYRVLREIRAMKERYIPVIMLTSFDSKEDKIKALEEGSDDFLNKPIDKYEMYARVQTLLRMRHYSKQMAVAKQRLENEVARQTAELQQALNELQLLNSKLADSHREIVERLSAAAEFKDPETAAHIQRISHYCGVVARAMGMGEEEVNLMIQASPMHDIGKIGVPDRILLKPGKLTKEEFEKMKQHTVIGHKILSGSDSQLLKLASEIALSHHEKYDGTGYPRGLSGADIPLSGRIVAVVDVFDALTSRRPYKAPYPNEKAYEIIRQGSGTHFDPLIVRLFFENLSEILRIQQQYQDER</sequence>
<evidence type="ECO:0000313" key="9">
    <source>
        <dbReference type="Proteomes" id="UP000826616"/>
    </source>
</evidence>
<dbReference type="GO" id="GO:0004112">
    <property type="term" value="F:cyclic-nucleotide phosphodiesterase activity"/>
    <property type="evidence" value="ECO:0007669"/>
    <property type="project" value="UniProtKB-ARBA"/>
</dbReference>
<evidence type="ECO:0000259" key="4">
    <source>
        <dbReference type="PROSITE" id="PS50110"/>
    </source>
</evidence>
<feature type="coiled-coil region" evidence="3">
    <location>
        <begin position="142"/>
        <end position="183"/>
    </location>
</feature>
<dbReference type="InterPro" id="IPR037522">
    <property type="entry name" value="HD_GYP_dom"/>
</dbReference>
<keyword evidence="2" id="KW-0597">Phosphoprotein</keyword>
<dbReference type="PROSITE" id="PS50110">
    <property type="entry name" value="RESPONSE_REGULATORY"/>
    <property type="match status" value="1"/>
</dbReference>
<evidence type="ECO:0000313" key="8">
    <source>
        <dbReference type="Proteomes" id="UP000198956"/>
    </source>
</evidence>
<dbReference type="SMART" id="SM00471">
    <property type="entry name" value="HDc"/>
    <property type="match status" value="1"/>
</dbReference>
<dbReference type="SMART" id="SM00448">
    <property type="entry name" value="REC"/>
    <property type="match status" value="1"/>
</dbReference>
<dbReference type="SUPFAM" id="SSF52172">
    <property type="entry name" value="CheY-like"/>
    <property type="match status" value="1"/>
</dbReference>
<dbReference type="GO" id="GO:0000160">
    <property type="term" value="P:phosphorelay signal transduction system"/>
    <property type="evidence" value="ECO:0007669"/>
    <property type="project" value="InterPro"/>
</dbReference>
<evidence type="ECO:0000256" key="3">
    <source>
        <dbReference type="SAM" id="Coils"/>
    </source>
</evidence>
<evidence type="ECO:0000313" key="7">
    <source>
        <dbReference type="EMBL" id="SDH23158.1"/>
    </source>
</evidence>
<dbReference type="SUPFAM" id="SSF109604">
    <property type="entry name" value="HD-domain/PDEase-like"/>
    <property type="match status" value="1"/>
</dbReference>
<dbReference type="AlphaFoldDB" id="A0A1G8AQB9"/>
<dbReference type="Pfam" id="PF00072">
    <property type="entry name" value="Response_reg"/>
    <property type="match status" value="1"/>
</dbReference>
<evidence type="ECO:0000259" key="5">
    <source>
        <dbReference type="PROSITE" id="PS51832"/>
    </source>
</evidence>
<keyword evidence="9" id="KW-1185">Reference proteome</keyword>
<gene>
    <name evidence="6" type="ORF">K3F53_02525</name>
    <name evidence="7" type="ORF">SAMN04489735_101749</name>
</gene>
<accession>A0A1G8AQB9</accession>
<dbReference type="GeneID" id="97140235"/>
<dbReference type="GO" id="GO:0009214">
    <property type="term" value="P:cyclic nucleotide catabolic process"/>
    <property type="evidence" value="ECO:0007669"/>
    <property type="project" value="UniProtKB-ARBA"/>
</dbReference>
<dbReference type="EMBL" id="FNDE01000017">
    <property type="protein sequence ID" value="SDH23158.1"/>
    <property type="molecule type" value="Genomic_DNA"/>
</dbReference>
<evidence type="ECO:0000256" key="1">
    <source>
        <dbReference type="ARBA" id="ARBA00022801"/>
    </source>
</evidence>
<feature type="domain" description="HD-GYP" evidence="5">
    <location>
        <begin position="177"/>
        <end position="374"/>
    </location>
</feature>
<dbReference type="PANTHER" id="PTHR45228:SF1">
    <property type="entry name" value="CYCLIC DI-GMP PHOSPHODIESTERASE TM_0186"/>
    <property type="match status" value="1"/>
</dbReference>
<dbReference type="PROSITE" id="PS51832">
    <property type="entry name" value="HD_GYP"/>
    <property type="match status" value="1"/>
</dbReference>
<dbReference type="InterPro" id="IPR011006">
    <property type="entry name" value="CheY-like_superfamily"/>
</dbReference>
<name>A0A1G8AQB9_ANETH</name>
<evidence type="ECO:0000313" key="6">
    <source>
        <dbReference type="EMBL" id="QYY43190.1"/>
    </source>
</evidence>
<dbReference type="Proteomes" id="UP000198956">
    <property type="component" value="Unassembled WGS sequence"/>
</dbReference>
<evidence type="ECO:0000256" key="2">
    <source>
        <dbReference type="PROSITE-ProRule" id="PRU00169"/>
    </source>
</evidence>
<dbReference type="RefSeq" id="WP_062731164.1">
    <property type="nucleotide sequence ID" value="NZ_CP080764.1"/>
</dbReference>
<reference evidence="6 9" key="2">
    <citation type="submission" date="2021-08" db="EMBL/GenBank/DDBJ databases">
        <title>Complete genome sequence of the strain Aneurinibacillus thermoaerophilus CCM 8960.</title>
        <authorList>
            <person name="Musilova J."/>
            <person name="Kourilova X."/>
            <person name="Pernicova I."/>
            <person name="Bezdicek M."/>
            <person name="Lengerova M."/>
            <person name="Obruca S."/>
            <person name="Sedlar K."/>
        </authorList>
    </citation>
    <scope>NUCLEOTIDE SEQUENCE [LARGE SCALE GENOMIC DNA]</scope>
    <source>
        <strain evidence="6 9">CCM 8960</strain>
    </source>
</reference>
<feature type="domain" description="Response regulatory" evidence="4">
    <location>
        <begin position="21"/>
        <end position="136"/>
    </location>
</feature>
<dbReference type="InterPro" id="IPR003607">
    <property type="entry name" value="HD/PDEase_dom"/>
</dbReference>
<feature type="modified residue" description="4-aspartylphosphate" evidence="2">
    <location>
        <position position="70"/>
    </location>
</feature>
<dbReference type="InterPro" id="IPR052020">
    <property type="entry name" value="Cyclic_di-GMP/3'3'-cGAMP_PDE"/>
</dbReference>
<keyword evidence="3" id="KW-0175">Coiled coil</keyword>
<organism evidence="7 8">
    <name type="scientific">Aneurinibacillus thermoaerophilus</name>
    <dbReference type="NCBI Taxonomy" id="143495"/>
    <lineage>
        <taxon>Bacteria</taxon>
        <taxon>Bacillati</taxon>
        <taxon>Bacillota</taxon>
        <taxon>Bacilli</taxon>
        <taxon>Bacillales</taxon>
        <taxon>Paenibacillaceae</taxon>
        <taxon>Aneurinibacillus group</taxon>
        <taxon>Aneurinibacillus</taxon>
    </lineage>
</organism>
<dbReference type="Gene3D" id="3.40.50.2300">
    <property type="match status" value="1"/>
</dbReference>
<dbReference type="PANTHER" id="PTHR45228">
    <property type="entry name" value="CYCLIC DI-GMP PHOSPHODIESTERASE TM_0186-RELATED"/>
    <property type="match status" value="1"/>
</dbReference>
<dbReference type="Pfam" id="PF13487">
    <property type="entry name" value="HD_5"/>
    <property type="match status" value="1"/>
</dbReference>
<dbReference type="InterPro" id="IPR001789">
    <property type="entry name" value="Sig_transdc_resp-reg_receiver"/>
</dbReference>
<dbReference type="EMBL" id="CP080764">
    <property type="protein sequence ID" value="QYY43190.1"/>
    <property type="molecule type" value="Genomic_DNA"/>
</dbReference>